<dbReference type="InterPro" id="IPR050388">
    <property type="entry name" value="ABC_Ni/Peptide_Import"/>
</dbReference>
<evidence type="ECO:0000256" key="1">
    <source>
        <dbReference type="ARBA" id="ARBA00004202"/>
    </source>
</evidence>
<feature type="domain" description="ABC transporter" evidence="8">
    <location>
        <begin position="8"/>
        <end position="258"/>
    </location>
</feature>
<dbReference type="PROSITE" id="PS50893">
    <property type="entry name" value="ABC_TRANSPORTER_2"/>
    <property type="match status" value="1"/>
</dbReference>
<keyword evidence="10" id="KW-1185">Reference proteome</keyword>
<dbReference type="PROSITE" id="PS00211">
    <property type="entry name" value="ABC_TRANSPORTER_1"/>
    <property type="match status" value="1"/>
</dbReference>
<keyword evidence="4" id="KW-1003">Cell membrane</keyword>
<dbReference type="STRING" id="1123281.SAMN02745180_01218"/>
<proteinExistence type="inferred from homology"/>
<dbReference type="InterPro" id="IPR013563">
    <property type="entry name" value="Oligopep_ABC_C"/>
</dbReference>
<evidence type="ECO:0000256" key="7">
    <source>
        <dbReference type="ARBA" id="ARBA00023136"/>
    </source>
</evidence>
<evidence type="ECO:0000256" key="3">
    <source>
        <dbReference type="ARBA" id="ARBA00022448"/>
    </source>
</evidence>
<reference evidence="9 10" key="1">
    <citation type="submission" date="2016-11" db="EMBL/GenBank/DDBJ databases">
        <authorList>
            <person name="Jaros S."/>
            <person name="Januszkiewicz K."/>
            <person name="Wedrychowicz H."/>
        </authorList>
    </citation>
    <scope>NUCLEOTIDE SEQUENCE [LARGE SCALE GENOMIC DNA]</scope>
    <source>
        <strain evidence="9 10">DSM 13106</strain>
    </source>
</reference>
<dbReference type="InterPro" id="IPR017871">
    <property type="entry name" value="ABC_transporter-like_CS"/>
</dbReference>
<evidence type="ECO:0000313" key="10">
    <source>
        <dbReference type="Proteomes" id="UP000184389"/>
    </source>
</evidence>
<keyword evidence="3" id="KW-0813">Transport</keyword>
<dbReference type="NCBIfam" id="TIGR01727">
    <property type="entry name" value="oligo_HPY"/>
    <property type="match status" value="1"/>
</dbReference>
<keyword evidence="7" id="KW-0472">Membrane</keyword>
<dbReference type="GO" id="GO:0005886">
    <property type="term" value="C:plasma membrane"/>
    <property type="evidence" value="ECO:0007669"/>
    <property type="project" value="UniProtKB-SubCell"/>
</dbReference>
<dbReference type="GO" id="GO:0016887">
    <property type="term" value="F:ATP hydrolysis activity"/>
    <property type="evidence" value="ECO:0007669"/>
    <property type="project" value="InterPro"/>
</dbReference>
<dbReference type="Gene3D" id="3.40.50.300">
    <property type="entry name" value="P-loop containing nucleotide triphosphate hydrolases"/>
    <property type="match status" value="1"/>
</dbReference>
<evidence type="ECO:0000259" key="8">
    <source>
        <dbReference type="PROSITE" id="PS50893"/>
    </source>
</evidence>
<evidence type="ECO:0000256" key="4">
    <source>
        <dbReference type="ARBA" id="ARBA00022475"/>
    </source>
</evidence>
<organism evidence="9 10">
    <name type="scientific">Sporanaerobacter acetigenes DSM 13106</name>
    <dbReference type="NCBI Taxonomy" id="1123281"/>
    <lineage>
        <taxon>Bacteria</taxon>
        <taxon>Bacillati</taxon>
        <taxon>Bacillota</taxon>
        <taxon>Tissierellia</taxon>
        <taxon>Tissierellales</taxon>
        <taxon>Sporanaerobacteraceae</taxon>
        <taxon>Sporanaerobacter</taxon>
    </lineage>
</organism>
<dbReference type="InterPro" id="IPR003593">
    <property type="entry name" value="AAA+_ATPase"/>
</dbReference>
<dbReference type="InterPro" id="IPR003439">
    <property type="entry name" value="ABC_transporter-like_ATP-bd"/>
</dbReference>
<dbReference type="InterPro" id="IPR027417">
    <property type="entry name" value="P-loop_NTPase"/>
</dbReference>
<evidence type="ECO:0000256" key="2">
    <source>
        <dbReference type="ARBA" id="ARBA00005417"/>
    </source>
</evidence>
<dbReference type="OrthoDB" id="9806285at2"/>
<dbReference type="SMART" id="SM00382">
    <property type="entry name" value="AAA"/>
    <property type="match status" value="1"/>
</dbReference>
<protein>
    <submittedName>
        <fullName evidence="9">Oligopeptide transport system ATP-binding protein</fullName>
    </submittedName>
</protein>
<accession>A0A1M5WGP8</accession>
<dbReference type="Pfam" id="PF08352">
    <property type="entry name" value="oligo_HPY"/>
    <property type="match status" value="1"/>
</dbReference>
<dbReference type="Pfam" id="PF00005">
    <property type="entry name" value="ABC_tran"/>
    <property type="match status" value="1"/>
</dbReference>
<keyword evidence="6 9" id="KW-0067">ATP-binding</keyword>
<evidence type="ECO:0000256" key="6">
    <source>
        <dbReference type="ARBA" id="ARBA00022840"/>
    </source>
</evidence>
<comment type="similarity">
    <text evidence="2">Belongs to the ABC transporter superfamily.</text>
</comment>
<evidence type="ECO:0000313" key="9">
    <source>
        <dbReference type="EMBL" id="SHH86374.1"/>
    </source>
</evidence>
<dbReference type="PANTHER" id="PTHR43297">
    <property type="entry name" value="OLIGOPEPTIDE TRANSPORT ATP-BINDING PROTEIN APPD"/>
    <property type="match status" value="1"/>
</dbReference>
<dbReference type="AlphaFoldDB" id="A0A1M5WGP8"/>
<dbReference type="FunFam" id="3.40.50.300:FF:000016">
    <property type="entry name" value="Oligopeptide ABC transporter ATP-binding component"/>
    <property type="match status" value="1"/>
</dbReference>
<dbReference type="GO" id="GO:0015833">
    <property type="term" value="P:peptide transport"/>
    <property type="evidence" value="ECO:0007669"/>
    <property type="project" value="InterPro"/>
</dbReference>
<evidence type="ECO:0000256" key="5">
    <source>
        <dbReference type="ARBA" id="ARBA00022741"/>
    </source>
</evidence>
<dbReference type="CDD" id="cd03257">
    <property type="entry name" value="ABC_NikE_OppD_transporters"/>
    <property type="match status" value="1"/>
</dbReference>
<gene>
    <name evidence="9" type="ORF">SAMN02745180_01218</name>
</gene>
<dbReference type="PANTHER" id="PTHR43297:SF2">
    <property type="entry name" value="DIPEPTIDE TRANSPORT ATP-BINDING PROTEIN DPPD"/>
    <property type="match status" value="1"/>
</dbReference>
<keyword evidence="5" id="KW-0547">Nucleotide-binding</keyword>
<dbReference type="EMBL" id="FQXR01000005">
    <property type="protein sequence ID" value="SHH86374.1"/>
    <property type="molecule type" value="Genomic_DNA"/>
</dbReference>
<name>A0A1M5WGP8_9FIRM</name>
<sequence>MMRKEKLLEINNLEVSFLTDFGKVNAVRGISFNVSTGETLGIVGESGCGKSVTALSILKLLEPSSAEIEGKIAYNQMNITNFTDSEMEKIRGAEISMVFQDPMSSLNPTMKIGHQLFDTLIKHEKSSRKEAKKTVLKMLESVGINDVETVFNKYPHELSGGMQQRIMIGIALICKPKLLIADEPTTSLDVTIQAQLLSLMKDLKNKLNTSIILITHDLGVVANMADRILVMYAGKIVESGTVEDIFYHPKHPYTVALLGAIPRMDLGFNQKLLEIKGYPPDLIDMKPGCAFAKRCMYSMVICDEAEPLVFECGDEHFVSCWLQHEYSPKIEKYNS</sequence>
<dbReference type="GO" id="GO:0005524">
    <property type="term" value="F:ATP binding"/>
    <property type="evidence" value="ECO:0007669"/>
    <property type="project" value="UniProtKB-KW"/>
</dbReference>
<dbReference type="Proteomes" id="UP000184389">
    <property type="component" value="Unassembled WGS sequence"/>
</dbReference>
<dbReference type="SUPFAM" id="SSF52540">
    <property type="entry name" value="P-loop containing nucleoside triphosphate hydrolases"/>
    <property type="match status" value="1"/>
</dbReference>
<comment type="subcellular location">
    <subcellularLocation>
        <location evidence="1">Cell membrane</location>
        <topology evidence="1">Peripheral membrane protein</topology>
    </subcellularLocation>
</comment>